<dbReference type="PANTHER" id="PTHR11895:SF151">
    <property type="entry name" value="GLUTAMYL-TRNA(GLN) AMIDOTRANSFERASE SUBUNIT A"/>
    <property type="match status" value="1"/>
</dbReference>
<organism evidence="2 3">
    <name type="scientific">Mycoplasmopsis synoviae</name>
    <name type="common">Mycoplasma synoviae</name>
    <dbReference type="NCBI Taxonomy" id="2109"/>
    <lineage>
        <taxon>Bacteria</taxon>
        <taxon>Bacillati</taxon>
        <taxon>Mycoplasmatota</taxon>
        <taxon>Mycoplasmoidales</taxon>
        <taxon>Metamycoplasmataceae</taxon>
        <taxon>Mycoplasmopsis</taxon>
    </lineage>
</organism>
<dbReference type="RefSeq" id="WP_154221555.1">
    <property type="nucleotide sequence ID" value="NZ_CP034544.1"/>
</dbReference>
<evidence type="ECO:0000313" key="2">
    <source>
        <dbReference type="EMBL" id="UZW64574.1"/>
    </source>
</evidence>
<accession>A0AAX3EZV8</accession>
<evidence type="ECO:0000259" key="1">
    <source>
        <dbReference type="Pfam" id="PF01425"/>
    </source>
</evidence>
<dbReference type="InterPro" id="IPR023631">
    <property type="entry name" value="Amidase_dom"/>
</dbReference>
<reference evidence="2" key="1">
    <citation type="submission" date="2022-10" db="EMBL/GenBank/DDBJ databases">
        <authorList>
            <person name="Wei X."/>
        </authorList>
    </citation>
    <scope>NUCLEOTIDE SEQUENCE</scope>
    <source>
        <strain evidence="2">SD2</strain>
    </source>
</reference>
<protein>
    <submittedName>
        <fullName evidence="2">Amidase family protein</fullName>
    </submittedName>
</protein>
<dbReference type="Pfam" id="PF01425">
    <property type="entry name" value="Amidase"/>
    <property type="match status" value="1"/>
</dbReference>
<dbReference type="InterPro" id="IPR000120">
    <property type="entry name" value="Amidase"/>
</dbReference>
<proteinExistence type="predicted"/>
<dbReference type="EMBL" id="CP107525">
    <property type="protein sequence ID" value="UZW64574.1"/>
    <property type="molecule type" value="Genomic_DNA"/>
</dbReference>
<dbReference type="NCBIfam" id="NF005517">
    <property type="entry name" value="PRK07139.1"/>
    <property type="match status" value="1"/>
</dbReference>
<name>A0AAX3EZV8_MYCSY</name>
<gene>
    <name evidence="2" type="ORF">OIE46_00575</name>
</gene>
<dbReference type="SUPFAM" id="SSF75304">
    <property type="entry name" value="Amidase signature (AS) enzymes"/>
    <property type="match status" value="1"/>
</dbReference>
<dbReference type="GO" id="GO:0003824">
    <property type="term" value="F:catalytic activity"/>
    <property type="evidence" value="ECO:0007669"/>
    <property type="project" value="InterPro"/>
</dbReference>
<sequence>MTKLKVKGNFNSALSELKSDKNNVVSYLYKDLPTFDGPLKDCVFTIKDVFATNDAPTQASSKILENFQPSYNAYPVELLINAGAKKVAKVHSDELALGGTGLHSAYGIIKNPKDKSKQSGGSSSGSVASFSKNISFALGSDTGDSVRLPASFNGVVGFKPSYGAISRYGMFAYASSLDTVAYFTHNVHDAYELAKVLYQVDKRDFTNVEVKLSENNKAKKPKSVLALDVSKYCEKYVADSYTKLLDELKKQNVDIKLVEPNLDVLRSVRATYKIISFSEASSNLANLTGVAFGNREKGSSWEEVMTNTRSKHLGKMVQERLVLGSYFLFDDNQKDLFLKAQKARRVIKNYWENLINSYDVVIFPAFASVASDIKNPKSYDFMDYILTTSNLTGNPSLSIPLGKHQNLDFNLSLDGKVYGDEALLQYGQFFEKLIRGMND</sequence>
<feature type="domain" description="Amidase" evidence="1">
    <location>
        <begin position="36"/>
        <end position="424"/>
    </location>
</feature>
<dbReference type="Proteomes" id="UP001164481">
    <property type="component" value="Chromosome"/>
</dbReference>
<dbReference type="Gene3D" id="3.90.1300.10">
    <property type="entry name" value="Amidase signature (AS) domain"/>
    <property type="match status" value="1"/>
</dbReference>
<dbReference type="AlphaFoldDB" id="A0AAX3EZV8"/>
<reference evidence="2" key="2">
    <citation type="submission" date="2022-11" db="EMBL/GenBank/DDBJ databases">
        <title>complete genomes of mycoplasma synoviae ZX313 strain and SD2 strain.</title>
        <authorList>
            <person name="Zhong Q."/>
        </authorList>
    </citation>
    <scope>NUCLEOTIDE SEQUENCE</scope>
    <source>
        <strain evidence="2">SD2</strain>
    </source>
</reference>
<dbReference type="PANTHER" id="PTHR11895">
    <property type="entry name" value="TRANSAMIDASE"/>
    <property type="match status" value="1"/>
</dbReference>
<dbReference type="InterPro" id="IPR036928">
    <property type="entry name" value="AS_sf"/>
</dbReference>
<evidence type="ECO:0000313" key="3">
    <source>
        <dbReference type="Proteomes" id="UP001164481"/>
    </source>
</evidence>